<gene>
    <name evidence="5" type="ORF">PG2T_03615</name>
</gene>
<comment type="similarity">
    <text evidence="1">Belongs to the bacterial ring-hydroxylating dioxygenase beta subunit family.</text>
</comment>
<evidence type="ECO:0000256" key="2">
    <source>
        <dbReference type="ARBA" id="ARBA00022797"/>
    </source>
</evidence>
<evidence type="ECO:0000313" key="6">
    <source>
        <dbReference type="Proteomes" id="UP000092952"/>
    </source>
</evidence>
<dbReference type="STRING" id="1810504.PG2T_03615"/>
<dbReference type="InterPro" id="IPR000391">
    <property type="entry name" value="Rng_hydr_dOase-bsu"/>
</dbReference>
<evidence type="ECO:0000256" key="4">
    <source>
        <dbReference type="ARBA" id="ARBA00023002"/>
    </source>
</evidence>
<keyword evidence="6" id="KW-1185">Reference proteome</keyword>
<protein>
    <recommendedName>
        <fullName evidence="7">Aromatic-ring-hydroxylating dioxygenase subunit beta</fullName>
    </recommendedName>
</protein>
<name>A0A1B1YRF8_9GAMM</name>
<keyword evidence="4" id="KW-0560">Oxidoreductase</keyword>
<accession>A0A1B1YRF8</accession>
<organism evidence="5 6">
    <name type="scientific">Immundisolibacter cernigliae</name>
    <dbReference type="NCBI Taxonomy" id="1810504"/>
    <lineage>
        <taxon>Bacteria</taxon>
        <taxon>Pseudomonadati</taxon>
        <taxon>Pseudomonadota</taxon>
        <taxon>Gammaproteobacteria</taxon>
        <taxon>Immundisolibacterales</taxon>
        <taxon>Immundisolibacteraceae</taxon>
        <taxon>Immundisolibacter</taxon>
    </lineage>
</organism>
<keyword evidence="2" id="KW-0058">Aromatic hydrocarbons catabolism</keyword>
<evidence type="ECO:0000313" key="5">
    <source>
        <dbReference type="EMBL" id="ANX03366.1"/>
    </source>
</evidence>
<proteinExistence type="inferred from homology"/>
<dbReference type="EMBL" id="CP014671">
    <property type="protein sequence ID" value="ANX03366.1"/>
    <property type="molecule type" value="Genomic_DNA"/>
</dbReference>
<dbReference type="OrthoDB" id="2674149at2"/>
<dbReference type="InParanoid" id="A0A1B1YRF8"/>
<evidence type="ECO:0008006" key="7">
    <source>
        <dbReference type="Google" id="ProtNLM"/>
    </source>
</evidence>
<evidence type="ECO:0000256" key="1">
    <source>
        <dbReference type="ARBA" id="ARBA00009570"/>
    </source>
</evidence>
<sequence>MVSYLEHCRAIDELLGLYALVVDGQEWERWPALFAEDCYYAVVSIENVEQDLPLAYMLDDSRERILDRVKFVREVWAGTVEPYRTRHSIQRTMTMDLGSGVYEVQANFLVGYTLGDGTAGMLAMGHYEDQIAVGEEGALFLRKVVYLDNVPPRYLIYPL</sequence>
<reference evidence="6" key="1">
    <citation type="submission" date="2016-03" db="EMBL/GenBank/DDBJ databases">
        <title>Complete genome sequence of Solimmundus cernigliae, representing a novel lineage of polycyclic aromatic hydrocarbon degraders within the Gammaproteobacteria.</title>
        <authorList>
            <person name="Singleton D.R."/>
            <person name="Dickey A.N."/>
            <person name="Scholl E.H."/>
            <person name="Wright F.A."/>
            <person name="Aitken M.D."/>
        </authorList>
    </citation>
    <scope>NUCLEOTIDE SEQUENCE [LARGE SCALE GENOMIC DNA]</scope>
    <source>
        <strain evidence="6">TR3.2</strain>
    </source>
</reference>
<dbReference type="Gene3D" id="3.10.450.50">
    <property type="match status" value="1"/>
</dbReference>
<dbReference type="RefSeq" id="WP_068802869.1">
    <property type="nucleotide sequence ID" value="NZ_CP014671.1"/>
</dbReference>
<dbReference type="Pfam" id="PF00866">
    <property type="entry name" value="Ring_hydroxyl_B"/>
    <property type="match status" value="1"/>
</dbReference>
<dbReference type="Proteomes" id="UP000092952">
    <property type="component" value="Chromosome"/>
</dbReference>
<dbReference type="AlphaFoldDB" id="A0A1B1YRF8"/>
<dbReference type="InterPro" id="IPR032710">
    <property type="entry name" value="NTF2-like_dom_sf"/>
</dbReference>
<keyword evidence="3" id="KW-0223">Dioxygenase</keyword>
<dbReference type="SUPFAM" id="SSF54427">
    <property type="entry name" value="NTF2-like"/>
    <property type="match status" value="1"/>
</dbReference>
<dbReference type="GO" id="GO:0051213">
    <property type="term" value="F:dioxygenase activity"/>
    <property type="evidence" value="ECO:0007669"/>
    <property type="project" value="UniProtKB-KW"/>
</dbReference>
<dbReference type="KEGG" id="gbi:PG2T_03615"/>
<evidence type="ECO:0000256" key="3">
    <source>
        <dbReference type="ARBA" id="ARBA00022964"/>
    </source>
</evidence>